<geneLocation type="mitochondrion" evidence="3"/>
<dbReference type="FunFam" id="3.40.50.300:FF:000055">
    <property type="entry name" value="GTP-binding protein TypA"/>
    <property type="match status" value="1"/>
</dbReference>
<dbReference type="NCBIfam" id="TIGR00231">
    <property type="entry name" value="small_GTP"/>
    <property type="match status" value="1"/>
</dbReference>
<dbReference type="InterPro" id="IPR047042">
    <property type="entry name" value="BipA_II"/>
</dbReference>
<dbReference type="EMBL" id="OVEO01000005">
    <property type="protein sequence ID" value="SPQ96139.1"/>
    <property type="molecule type" value="Genomic_DNA"/>
</dbReference>
<dbReference type="SUPFAM" id="SSF54980">
    <property type="entry name" value="EF-G C-terminal domain-like"/>
    <property type="match status" value="2"/>
</dbReference>
<dbReference type="GO" id="GO:0005525">
    <property type="term" value="F:GTP binding"/>
    <property type="evidence" value="ECO:0007669"/>
    <property type="project" value="InterPro"/>
</dbReference>
<dbReference type="PROSITE" id="PS51722">
    <property type="entry name" value="G_TR_2"/>
    <property type="match status" value="1"/>
</dbReference>
<dbReference type="OrthoDB" id="364892at2759"/>
<dbReference type="SUPFAM" id="SSF52540">
    <property type="entry name" value="P-loop containing nucleoside triphosphate hydrolases"/>
    <property type="match status" value="1"/>
</dbReference>
<reference evidence="2 4" key="1">
    <citation type="submission" date="2015-02" db="EMBL/GenBank/DDBJ databases">
        <authorList>
            <person name="Chooi Y.-H."/>
        </authorList>
    </citation>
    <scope>NUCLEOTIDE SEQUENCE [LARGE SCALE GENOMIC DNA]</scope>
    <source>
        <strain evidence="2">E3</strain>
    </source>
</reference>
<dbReference type="SUPFAM" id="SSF50447">
    <property type="entry name" value="Translation proteins"/>
    <property type="match status" value="1"/>
</dbReference>
<dbReference type="InterPro" id="IPR035651">
    <property type="entry name" value="BipA_V"/>
</dbReference>
<dbReference type="FunFam" id="3.30.70.240:FF:000002">
    <property type="entry name" value="GTP-binding protein TypA"/>
    <property type="match status" value="1"/>
</dbReference>
<dbReference type="NCBIfam" id="TIGR01394">
    <property type="entry name" value="TypA_BipA"/>
    <property type="match status" value="1"/>
</dbReference>
<dbReference type="Pfam" id="PF00679">
    <property type="entry name" value="EFG_C"/>
    <property type="match status" value="1"/>
</dbReference>
<dbReference type="InterPro" id="IPR000640">
    <property type="entry name" value="EFG_V-like"/>
</dbReference>
<dbReference type="InterPro" id="IPR000795">
    <property type="entry name" value="T_Tr_GTP-bd_dom"/>
</dbReference>
<proteinExistence type="predicted"/>
<keyword evidence="4" id="KW-1185">Reference proteome</keyword>
<dbReference type="InterPro" id="IPR027417">
    <property type="entry name" value="P-loop_NTPase"/>
</dbReference>
<dbReference type="InterPro" id="IPR006298">
    <property type="entry name" value="BipA"/>
</dbReference>
<dbReference type="CDD" id="cd03691">
    <property type="entry name" value="BipA_TypA_II"/>
    <property type="match status" value="1"/>
</dbReference>
<dbReference type="Gene3D" id="2.40.30.10">
    <property type="entry name" value="Translation factors"/>
    <property type="match status" value="1"/>
</dbReference>
<dbReference type="InterPro" id="IPR042116">
    <property type="entry name" value="TypA/BipA_C"/>
</dbReference>
<evidence type="ECO:0000313" key="2">
    <source>
        <dbReference type="EMBL" id="CEO98036.1"/>
    </source>
</evidence>
<dbReference type="Proteomes" id="UP000039324">
    <property type="component" value="Unassembled WGS sequence"/>
</dbReference>
<evidence type="ECO:0000313" key="5">
    <source>
        <dbReference type="Proteomes" id="UP000290189"/>
    </source>
</evidence>
<dbReference type="EMBL" id="CDSF01000082">
    <property type="protein sequence ID" value="CEO98036.1"/>
    <property type="molecule type" value="Genomic_DNA"/>
</dbReference>
<dbReference type="PROSITE" id="PS00301">
    <property type="entry name" value="G_TR_1"/>
    <property type="match status" value="1"/>
</dbReference>
<dbReference type="FunFam" id="2.40.50.250:FF:000001">
    <property type="entry name" value="GTP-binding protein TypA"/>
    <property type="match status" value="1"/>
</dbReference>
<evidence type="ECO:0000313" key="3">
    <source>
        <dbReference type="EMBL" id="SPQ96139.1"/>
    </source>
</evidence>
<dbReference type="InterPro" id="IPR047041">
    <property type="entry name" value="BipA_GTP-bd_dom"/>
</dbReference>
<evidence type="ECO:0000313" key="4">
    <source>
        <dbReference type="Proteomes" id="UP000039324"/>
    </source>
</evidence>
<reference evidence="3 5" key="2">
    <citation type="submission" date="2018-03" db="EMBL/GenBank/DDBJ databases">
        <authorList>
            <person name="Fogelqvist J."/>
        </authorList>
    </citation>
    <scope>NUCLEOTIDE SEQUENCE [LARGE SCALE GENOMIC DNA]</scope>
</reference>
<dbReference type="InterPro" id="IPR005225">
    <property type="entry name" value="Small_GTP-bd"/>
</dbReference>
<dbReference type="InterPro" id="IPR031157">
    <property type="entry name" value="G_TR_CS"/>
</dbReference>
<dbReference type="AlphaFoldDB" id="A0A0G4ISC3"/>
<dbReference type="Gene3D" id="2.40.50.250">
    <property type="entry name" value="bipa protein"/>
    <property type="match status" value="1"/>
</dbReference>
<evidence type="ECO:0000259" key="1">
    <source>
        <dbReference type="PROSITE" id="PS51722"/>
    </source>
</evidence>
<accession>A0A0G4ISC3</accession>
<dbReference type="Pfam" id="PF00009">
    <property type="entry name" value="GTP_EFTU"/>
    <property type="match status" value="1"/>
</dbReference>
<dbReference type="InterPro" id="IPR048876">
    <property type="entry name" value="BipA_C"/>
</dbReference>
<dbReference type="CDD" id="cd03710">
    <property type="entry name" value="BipA_TypA_C"/>
    <property type="match status" value="1"/>
</dbReference>
<protein>
    <recommendedName>
        <fullName evidence="1">Tr-type G domain-containing protein</fullName>
    </recommendedName>
</protein>
<dbReference type="GO" id="GO:0005829">
    <property type="term" value="C:cytosol"/>
    <property type="evidence" value="ECO:0007669"/>
    <property type="project" value="TreeGrafter"/>
</dbReference>
<dbReference type="Gene3D" id="3.30.70.240">
    <property type="match status" value="1"/>
</dbReference>
<dbReference type="Pfam" id="PF21018">
    <property type="entry name" value="BipA_C"/>
    <property type="match status" value="1"/>
</dbReference>
<dbReference type="PANTHER" id="PTHR42908:SF8">
    <property type="entry name" value="TR-TYPE G DOMAIN-CONTAINING PROTEIN"/>
    <property type="match status" value="1"/>
</dbReference>
<organism evidence="2 4">
    <name type="scientific">Plasmodiophora brassicae</name>
    <name type="common">Clubroot disease agent</name>
    <dbReference type="NCBI Taxonomy" id="37360"/>
    <lineage>
        <taxon>Eukaryota</taxon>
        <taxon>Sar</taxon>
        <taxon>Rhizaria</taxon>
        <taxon>Endomyxa</taxon>
        <taxon>Phytomyxea</taxon>
        <taxon>Plasmodiophorida</taxon>
        <taxon>Plasmodiophoridae</taxon>
        <taxon>Plasmodiophora</taxon>
    </lineage>
</organism>
<feature type="domain" description="Tr-type G" evidence="1">
    <location>
        <begin position="32"/>
        <end position="227"/>
    </location>
</feature>
<dbReference type="STRING" id="37360.A0A0G4ISC3"/>
<dbReference type="GO" id="GO:0003924">
    <property type="term" value="F:GTPase activity"/>
    <property type="evidence" value="ECO:0007669"/>
    <property type="project" value="InterPro"/>
</dbReference>
<dbReference type="GO" id="GO:1990904">
    <property type="term" value="C:ribonucleoprotein complex"/>
    <property type="evidence" value="ECO:0007669"/>
    <property type="project" value="TreeGrafter"/>
</dbReference>
<name>A0A0G4ISC3_PLABS</name>
<dbReference type="CDD" id="cd01891">
    <property type="entry name" value="TypA_BipA"/>
    <property type="match status" value="1"/>
</dbReference>
<sequence>MWGVRRVMPMMTRTGATTRLLSTAGLSLPKIDMIRNVAIVAHVDHGKTTLVNEMLLQAGCQVQGDRVMDNIALEKERGITIMSKCTRLQYKDHIFNVVDTPGHSDFGGEVERIISMVEGVVLVVDASEGPMPQTKFVLSKALQAKCLPIVVINKVDRDSRRIPGGVENEIFDLFVNLDADDEQLEFPVLYCSAKQGWAVADLAQEHDKDKNLTPLFDAIVDRIPSPVASREGPFTMLVTSIEHDDYVGRIVTGKVYSGVGKVGDPVKCLDRDGNLVSEGKITKLMSREGLAKFDMDAVGAGDIVSLAGIRAGVTETVADPNVAEALKSLPLDPPTISMTFSVNDGPLAGQDGSNVTSTAIKNRLNKECENNVTISLRPGSHTSESVDVAGRGELQMGILIEQMRREGFELCVSPPRVLFRKDKQTNDILEPWEEVTIDVDADMASIVIDKMQRRGASMQLYNSDSGDRTRLVFHVPSRLLIGYRNEFLTDTKGGGIMCCAFHSYQKKATGTGAIRKGALVASARGTSTSFALGSLEDRGQLFIGPGEEVYEGMIVGEHSREADLDVNPAKEKKLSNMRAAGSDEAIRLSPPRSMTIETALTYINEDEMVEITPSHIRLRKKTLDQNARRQMTRKVRKEAEEHFA</sequence>
<gene>
    <name evidence="2" type="ORF">PBRA_006150</name>
    <name evidence="3" type="ORF">PLBR_LOCUS3354</name>
</gene>
<keyword evidence="3" id="KW-0496">Mitochondrion</keyword>
<dbReference type="Proteomes" id="UP000290189">
    <property type="component" value="Unassembled WGS sequence"/>
</dbReference>
<dbReference type="InterPro" id="IPR035647">
    <property type="entry name" value="EFG_III/V"/>
</dbReference>
<dbReference type="PRINTS" id="PR00315">
    <property type="entry name" value="ELONGATNFCT"/>
</dbReference>
<dbReference type="OMA" id="MSMLFTI"/>
<dbReference type="Gene3D" id="3.40.50.300">
    <property type="entry name" value="P-loop containing nucleotide triphosphate hydrolases"/>
    <property type="match status" value="1"/>
</dbReference>
<dbReference type="Gene3D" id="3.30.70.870">
    <property type="entry name" value="Elongation Factor G (Translational Gtpase), domain 3"/>
    <property type="match status" value="1"/>
</dbReference>
<dbReference type="InterPro" id="IPR009000">
    <property type="entry name" value="Transl_B-barrel_sf"/>
</dbReference>
<dbReference type="PANTHER" id="PTHR42908">
    <property type="entry name" value="TRANSLATION ELONGATION FACTOR-RELATED"/>
    <property type="match status" value="1"/>
</dbReference>